<dbReference type="GO" id="GO:0016020">
    <property type="term" value="C:membrane"/>
    <property type="evidence" value="ECO:0007669"/>
    <property type="project" value="UniProtKB-SubCell"/>
</dbReference>
<dbReference type="GO" id="GO:0030247">
    <property type="term" value="F:polysaccharide binding"/>
    <property type="evidence" value="ECO:0007669"/>
    <property type="project" value="InterPro"/>
</dbReference>
<dbReference type="InterPro" id="IPR025287">
    <property type="entry name" value="WAK_GUB"/>
</dbReference>
<dbReference type="EMBL" id="CAJGYO010000006">
    <property type="protein sequence ID" value="CAD6237351.1"/>
    <property type="molecule type" value="Genomic_DNA"/>
</dbReference>
<organism evidence="5 6">
    <name type="scientific">Miscanthus lutarioriparius</name>
    <dbReference type="NCBI Taxonomy" id="422564"/>
    <lineage>
        <taxon>Eukaryota</taxon>
        <taxon>Viridiplantae</taxon>
        <taxon>Streptophyta</taxon>
        <taxon>Embryophyta</taxon>
        <taxon>Tracheophyta</taxon>
        <taxon>Spermatophyta</taxon>
        <taxon>Magnoliopsida</taxon>
        <taxon>Liliopsida</taxon>
        <taxon>Poales</taxon>
        <taxon>Poaceae</taxon>
        <taxon>PACMAD clade</taxon>
        <taxon>Panicoideae</taxon>
        <taxon>Andropogonodae</taxon>
        <taxon>Andropogoneae</taxon>
        <taxon>Saccharinae</taxon>
        <taxon>Miscanthus</taxon>
    </lineage>
</organism>
<dbReference type="PANTHER" id="PTHR33138:SF54">
    <property type="entry name" value="OS01G0690900 PROTEIN"/>
    <property type="match status" value="1"/>
</dbReference>
<name>A0A811NZ63_9POAL</name>
<evidence type="ECO:0000256" key="3">
    <source>
        <dbReference type="SAM" id="SignalP"/>
    </source>
</evidence>
<gene>
    <name evidence="5" type="ORF">NCGR_LOCUS24920</name>
</gene>
<evidence type="ECO:0000313" key="6">
    <source>
        <dbReference type="Proteomes" id="UP000604825"/>
    </source>
</evidence>
<dbReference type="OrthoDB" id="691298at2759"/>
<evidence type="ECO:0000256" key="2">
    <source>
        <dbReference type="ARBA" id="ARBA00022729"/>
    </source>
</evidence>
<comment type="caution">
    <text evidence="5">The sequence shown here is derived from an EMBL/GenBank/DDBJ whole genome shotgun (WGS) entry which is preliminary data.</text>
</comment>
<dbReference type="AlphaFoldDB" id="A0A811NZ63"/>
<feature type="chain" id="PRO_5032444658" description="Wall-associated receptor kinase galacturonan-binding domain-containing protein" evidence="3">
    <location>
        <begin position="26"/>
        <end position="191"/>
    </location>
</feature>
<dbReference type="Pfam" id="PF13947">
    <property type="entry name" value="GUB_WAK_bind"/>
    <property type="match status" value="1"/>
</dbReference>
<evidence type="ECO:0000259" key="4">
    <source>
        <dbReference type="Pfam" id="PF13947"/>
    </source>
</evidence>
<comment type="subcellular location">
    <subcellularLocation>
        <location evidence="1">Membrane</location>
        <topology evidence="1">Single-pass membrane protein</topology>
    </subcellularLocation>
</comment>
<dbReference type="PANTHER" id="PTHR33138">
    <property type="entry name" value="OS01G0690200 PROTEIN"/>
    <property type="match status" value="1"/>
</dbReference>
<feature type="signal peptide" evidence="3">
    <location>
        <begin position="1"/>
        <end position="25"/>
    </location>
</feature>
<protein>
    <recommendedName>
        <fullName evidence="4">Wall-associated receptor kinase galacturonan-binding domain-containing protein</fullName>
    </recommendedName>
</protein>
<evidence type="ECO:0000256" key="1">
    <source>
        <dbReference type="ARBA" id="ARBA00004167"/>
    </source>
</evidence>
<reference evidence="5" key="1">
    <citation type="submission" date="2020-10" db="EMBL/GenBank/DDBJ databases">
        <authorList>
            <person name="Han B."/>
            <person name="Lu T."/>
            <person name="Zhao Q."/>
            <person name="Huang X."/>
            <person name="Zhao Y."/>
        </authorList>
    </citation>
    <scope>NUCLEOTIDE SEQUENCE</scope>
</reference>
<keyword evidence="6" id="KW-1185">Reference proteome</keyword>
<dbReference type="Proteomes" id="UP000604825">
    <property type="component" value="Unassembled WGS sequence"/>
</dbReference>
<sequence>MAANLPRLPVLLFIFLDVHVPSTHGDPPLPSTHDVSMCSESTWCGSDEIRYPFHLANATEATADHSGNYSCGYIDLSISCKLEGQALIPTIRLGDDDYTVENISYNYNDGTIIPVDSDVFVGGSCPAVSHSVTFDETWLHNTSSNGNLTFFFGCDLHDPVAHEFDAFKIICAGFKSPPDAAPGDRDSFVLT</sequence>
<accession>A0A811NZ63</accession>
<evidence type="ECO:0000313" key="5">
    <source>
        <dbReference type="EMBL" id="CAD6237351.1"/>
    </source>
</evidence>
<proteinExistence type="predicted"/>
<keyword evidence="2 3" id="KW-0732">Signal</keyword>
<feature type="domain" description="Wall-associated receptor kinase galacturonan-binding" evidence="4">
    <location>
        <begin position="38"/>
        <end position="108"/>
    </location>
</feature>